<dbReference type="EMBL" id="BSOZ01000047">
    <property type="protein sequence ID" value="GLS05440.1"/>
    <property type="molecule type" value="Genomic_DNA"/>
</dbReference>
<sequence>MENWKDFVESLSQIECVAAFRVEAFDDWGDDIPITVLFSYFGRGIARRFCSLSEGERDYVFEKIEAGVTSENTELAAYVATGLLEAMYSEAIKNKDLWEKMENFLQIQSKAYLKSWLEWGG</sequence>
<keyword evidence="2" id="KW-1185">Reference proteome</keyword>
<dbReference type="Proteomes" id="UP001156836">
    <property type="component" value="Unassembled WGS sequence"/>
</dbReference>
<evidence type="ECO:0000313" key="1">
    <source>
        <dbReference type="EMBL" id="GLS05440.1"/>
    </source>
</evidence>
<organism evidence="1 2">
    <name type="scientific">Chitiniphilus shinanonensis</name>
    <dbReference type="NCBI Taxonomy" id="553088"/>
    <lineage>
        <taxon>Bacteria</taxon>
        <taxon>Pseudomonadati</taxon>
        <taxon>Pseudomonadota</taxon>
        <taxon>Betaproteobacteria</taxon>
        <taxon>Neisseriales</taxon>
        <taxon>Chitinibacteraceae</taxon>
        <taxon>Chitiniphilus</taxon>
    </lineage>
</organism>
<accession>A0ABQ6BTW4</accession>
<proteinExistence type="predicted"/>
<protein>
    <submittedName>
        <fullName evidence="1">Uncharacterized protein</fullName>
    </submittedName>
</protein>
<name>A0ABQ6BTW4_9NEIS</name>
<gene>
    <name evidence="1" type="ORF">GCM10007860_25930</name>
</gene>
<dbReference type="RefSeq" id="WP_157236281.1">
    <property type="nucleotide sequence ID" value="NZ_BSOZ01000047.1"/>
</dbReference>
<comment type="caution">
    <text evidence="1">The sequence shown here is derived from an EMBL/GenBank/DDBJ whole genome shotgun (WGS) entry which is preliminary data.</text>
</comment>
<evidence type="ECO:0000313" key="2">
    <source>
        <dbReference type="Proteomes" id="UP001156836"/>
    </source>
</evidence>
<reference evidence="2" key="1">
    <citation type="journal article" date="2019" name="Int. J. Syst. Evol. Microbiol.">
        <title>The Global Catalogue of Microorganisms (GCM) 10K type strain sequencing project: providing services to taxonomists for standard genome sequencing and annotation.</title>
        <authorList>
            <consortium name="The Broad Institute Genomics Platform"/>
            <consortium name="The Broad Institute Genome Sequencing Center for Infectious Disease"/>
            <person name="Wu L."/>
            <person name="Ma J."/>
        </authorList>
    </citation>
    <scope>NUCLEOTIDE SEQUENCE [LARGE SCALE GENOMIC DNA]</scope>
    <source>
        <strain evidence="2">NBRC 104970</strain>
    </source>
</reference>